<keyword evidence="2 11" id="KW-0378">Hydrolase</keyword>
<feature type="domain" description="Helicase C-terminal" evidence="9">
    <location>
        <begin position="216"/>
        <end position="376"/>
    </location>
</feature>
<dbReference type="STRING" id="1408416.GCA_000702765_00681"/>
<dbReference type="CDD" id="cd12252">
    <property type="entry name" value="RRM_DbpA"/>
    <property type="match status" value="1"/>
</dbReference>
<dbReference type="InterPro" id="IPR044742">
    <property type="entry name" value="DEAD/DEAH_RhlB"/>
</dbReference>
<dbReference type="InterPro" id="IPR014014">
    <property type="entry name" value="RNA_helicase_DEAD_Q_motif"/>
</dbReference>
<evidence type="ECO:0000256" key="2">
    <source>
        <dbReference type="ARBA" id="ARBA00022801"/>
    </source>
</evidence>
<dbReference type="InterPro" id="IPR011545">
    <property type="entry name" value="DEAD/DEAH_box_helicase_dom"/>
</dbReference>
<dbReference type="SMART" id="SM00490">
    <property type="entry name" value="HELICc"/>
    <property type="match status" value="1"/>
</dbReference>
<dbReference type="GO" id="GO:0005829">
    <property type="term" value="C:cytosol"/>
    <property type="evidence" value="ECO:0007669"/>
    <property type="project" value="TreeGrafter"/>
</dbReference>
<dbReference type="PANTHER" id="PTHR47959:SF1">
    <property type="entry name" value="ATP-DEPENDENT RNA HELICASE DBPA"/>
    <property type="match status" value="1"/>
</dbReference>
<organism evidence="11 12">
    <name type="scientific">Acholeplasma hippikon</name>
    <dbReference type="NCBI Taxonomy" id="264636"/>
    <lineage>
        <taxon>Bacteria</taxon>
        <taxon>Bacillati</taxon>
        <taxon>Mycoplasmatota</taxon>
        <taxon>Mollicutes</taxon>
        <taxon>Acholeplasmatales</taxon>
        <taxon>Acholeplasmataceae</taxon>
        <taxon>Acholeplasma</taxon>
    </lineage>
</organism>
<dbReference type="Pfam" id="PF00271">
    <property type="entry name" value="Helicase_C"/>
    <property type="match status" value="1"/>
</dbReference>
<evidence type="ECO:0000259" key="9">
    <source>
        <dbReference type="PROSITE" id="PS51194"/>
    </source>
</evidence>
<dbReference type="GO" id="GO:0003676">
    <property type="term" value="F:nucleic acid binding"/>
    <property type="evidence" value="ECO:0007669"/>
    <property type="project" value="InterPro"/>
</dbReference>
<keyword evidence="4" id="KW-0067">ATP-binding</keyword>
<comment type="similarity">
    <text evidence="5">Belongs to the DEAD box helicase family.</text>
</comment>
<dbReference type="CDD" id="cd00268">
    <property type="entry name" value="DEADc"/>
    <property type="match status" value="1"/>
</dbReference>
<feature type="region of interest" description="Disordered" evidence="7">
    <location>
        <begin position="436"/>
        <end position="461"/>
    </location>
</feature>
<evidence type="ECO:0000259" key="8">
    <source>
        <dbReference type="PROSITE" id="PS51192"/>
    </source>
</evidence>
<dbReference type="Pfam" id="PF00270">
    <property type="entry name" value="DEAD"/>
    <property type="match status" value="1"/>
</dbReference>
<dbReference type="SUPFAM" id="SSF52540">
    <property type="entry name" value="P-loop containing nucleoside triphosphate hydrolases"/>
    <property type="match status" value="1"/>
</dbReference>
<dbReference type="PROSITE" id="PS51192">
    <property type="entry name" value="HELICASE_ATP_BIND_1"/>
    <property type="match status" value="1"/>
</dbReference>
<dbReference type="KEGG" id="ahk:NCTC10172_00126"/>
<evidence type="ECO:0000256" key="4">
    <source>
        <dbReference type="ARBA" id="ARBA00022840"/>
    </source>
</evidence>
<dbReference type="PROSITE" id="PS51194">
    <property type="entry name" value="HELICASE_CTER"/>
    <property type="match status" value="1"/>
</dbReference>
<feature type="compositionally biased region" description="Basic and acidic residues" evidence="7">
    <location>
        <begin position="439"/>
        <end position="461"/>
    </location>
</feature>
<feature type="domain" description="Helicase ATP-binding" evidence="8">
    <location>
        <begin position="34"/>
        <end position="205"/>
    </location>
</feature>
<gene>
    <name evidence="11" type="primary">deaD_1</name>
    <name evidence="11" type="ORF">NCTC10172_00126</name>
</gene>
<dbReference type="InterPro" id="IPR005580">
    <property type="entry name" value="DbpA/CsdA_RNA-bd_dom"/>
</dbReference>
<evidence type="ECO:0000313" key="12">
    <source>
        <dbReference type="Proteomes" id="UP000290909"/>
    </source>
</evidence>
<protein>
    <submittedName>
        <fullName evidence="11">DEAD-box ATP-dependent RNA helicase</fullName>
        <ecNumber evidence="11">3.6.4.13</ecNumber>
    </submittedName>
</protein>
<dbReference type="GO" id="GO:0016787">
    <property type="term" value="F:hydrolase activity"/>
    <property type="evidence" value="ECO:0007669"/>
    <property type="project" value="UniProtKB-KW"/>
</dbReference>
<evidence type="ECO:0000256" key="6">
    <source>
        <dbReference type="PROSITE-ProRule" id="PRU00552"/>
    </source>
</evidence>
<reference evidence="11 12" key="1">
    <citation type="submission" date="2019-01" db="EMBL/GenBank/DDBJ databases">
        <authorList>
            <consortium name="Pathogen Informatics"/>
        </authorList>
    </citation>
    <scope>NUCLEOTIDE SEQUENCE [LARGE SCALE GENOMIC DNA]</scope>
    <source>
        <strain evidence="11 12">NCTC10172</strain>
    </source>
</reference>
<dbReference type="Pfam" id="PF03880">
    <property type="entry name" value="DbpA"/>
    <property type="match status" value="1"/>
</dbReference>
<dbReference type="InterPro" id="IPR050079">
    <property type="entry name" value="DEAD_box_RNA_helicase"/>
</dbReference>
<dbReference type="GO" id="GO:0003724">
    <property type="term" value="F:RNA helicase activity"/>
    <property type="evidence" value="ECO:0007669"/>
    <property type="project" value="UniProtKB-EC"/>
</dbReference>
<keyword evidence="12" id="KW-1185">Reference proteome</keyword>
<dbReference type="Gene3D" id="3.30.70.330">
    <property type="match status" value="1"/>
</dbReference>
<keyword evidence="1" id="KW-0547">Nucleotide-binding</keyword>
<dbReference type="Proteomes" id="UP000290909">
    <property type="component" value="Chromosome"/>
</dbReference>
<dbReference type="InterPro" id="IPR001650">
    <property type="entry name" value="Helicase_C-like"/>
</dbReference>
<keyword evidence="3 11" id="KW-0347">Helicase</keyword>
<feature type="short sequence motif" description="Q motif" evidence="6">
    <location>
        <begin position="3"/>
        <end position="31"/>
    </location>
</feature>
<dbReference type="PROSITE" id="PS51195">
    <property type="entry name" value="Q_MOTIF"/>
    <property type="match status" value="1"/>
</dbReference>
<evidence type="ECO:0000256" key="7">
    <source>
        <dbReference type="SAM" id="MobiDB-lite"/>
    </source>
</evidence>
<dbReference type="EMBL" id="LR215050">
    <property type="protein sequence ID" value="VEU82120.1"/>
    <property type="molecule type" value="Genomic_DNA"/>
</dbReference>
<dbReference type="Gene3D" id="3.40.50.300">
    <property type="entry name" value="P-loop containing nucleotide triphosphate hydrolases"/>
    <property type="match status" value="2"/>
</dbReference>
<proteinExistence type="inferred from homology"/>
<dbReference type="SMART" id="SM00487">
    <property type="entry name" value="DEXDc"/>
    <property type="match status" value="1"/>
</dbReference>
<sequence length="541" mass="61663">MSLLFNDLPILDTTKEALNQLGFTTPTPIQALAIPKMIEGLDLIGQAQTGTGKTFAYAIPMVEKTDTTKKVTQGLILTPTRELTMQVYKEILKLVKFYPSLKVTTIVGGESYDKQFRELAKHPHIIVATPGRIIDHIDRKTVDLSNVNTLTLDEADEMLKMGFQEDLERILQSLPEERQTVLFSATLPAFIKKIASQYQKNPEFLKVEAETLTVDRITQGYFLVKDEDRPNLLVRLLDMENPKTAIIFANTKADVDKIAASLQDAKFTADALHGDLKQSQRNYVMSRFRNKQLSLLIATDVAARGLDISDVELVINYDLPQQDEVYVHRIGRTGRAGKKGKAYSFVTPRKRRMIEVLSKFIKTDIKKLEFPDENAIYKQRIKAFKNELKALMAEEVPNHMELLNEFLTDEQMKDHLLNTLLNQIVPVKKEYPELAPVVERSRRTETSRNDRRKGEKSDAPKRTGKYEDFIINLGKKDGMTPQNLFKVLEKEFGIYSKNVGDIKHLSGETIFGIKSEVVNKLRKDKAVNYQGKKVTVKNFKR</sequence>
<dbReference type="InterPro" id="IPR012677">
    <property type="entry name" value="Nucleotide-bd_a/b_plait_sf"/>
</dbReference>
<evidence type="ECO:0000256" key="1">
    <source>
        <dbReference type="ARBA" id="ARBA00022741"/>
    </source>
</evidence>
<feature type="domain" description="DEAD-box RNA helicase Q" evidence="10">
    <location>
        <begin position="3"/>
        <end position="31"/>
    </location>
</feature>
<evidence type="ECO:0000256" key="5">
    <source>
        <dbReference type="ARBA" id="ARBA00038437"/>
    </source>
</evidence>
<dbReference type="RefSeq" id="WP_035368979.1">
    <property type="nucleotide sequence ID" value="NZ_LR215050.1"/>
</dbReference>
<name>A0A449BI49_9MOLU</name>
<evidence type="ECO:0000256" key="3">
    <source>
        <dbReference type="ARBA" id="ARBA00022806"/>
    </source>
</evidence>
<evidence type="ECO:0000259" key="10">
    <source>
        <dbReference type="PROSITE" id="PS51195"/>
    </source>
</evidence>
<evidence type="ECO:0000313" key="11">
    <source>
        <dbReference type="EMBL" id="VEU82120.1"/>
    </source>
</evidence>
<dbReference type="InterPro" id="IPR014001">
    <property type="entry name" value="Helicase_ATP-bd"/>
</dbReference>
<accession>A0A449BI49</accession>
<dbReference type="AlphaFoldDB" id="A0A449BI49"/>
<dbReference type="GO" id="GO:0005524">
    <property type="term" value="F:ATP binding"/>
    <property type="evidence" value="ECO:0007669"/>
    <property type="project" value="UniProtKB-KW"/>
</dbReference>
<dbReference type="EC" id="3.6.4.13" evidence="11"/>
<dbReference type="InterPro" id="IPR027417">
    <property type="entry name" value="P-loop_NTPase"/>
</dbReference>
<dbReference type="CDD" id="cd18787">
    <property type="entry name" value="SF2_C_DEAD"/>
    <property type="match status" value="1"/>
</dbReference>
<dbReference type="PANTHER" id="PTHR47959">
    <property type="entry name" value="ATP-DEPENDENT RNA HELICASE RHLE-RELATED"/>
    <property type="match status" value="1"/>
</dbReference>